<dbReference type="eggNOG" id="ENOG502S1E3">
    <property type="taxonomic scope" value="Eukaryota"/>
</dbReference>
<feature type="region of interest" description="Disordered" evidence="1">
    <location>
        <begin position="165"/>
        <end position="207"/>
    </location>
</feature>
<organism evidence="3 4">
    <name type="scientific">Eremothecium cymbalariae (strain CBS 270.75 / DBVPG 7215 / KCTC 17166 / NRRL Y-17582)</name>
    <name type="common">Yeast</name>
    <dbReference type="NCBI Taxonomy" id="931890"/>
    <lineage>
        <taxon>Eukaryota</taxon>
        <taxon>Fungi</taxon>
        <taxon>Dikarya</taxon>
        <taxon>Ascomycota</taxon>
        <taxon>Saccharomycotina</taxon>
        <taxon>Saccharomycetes</taxon>
        <taxon>Saccharomycetales</taxon>
        <taxon>Saccharomycetaceae</taxon>
        <taxon>Eremothecium</taxon>
    </lineage>
</organism>
<name>G8JP64_ERECY</name>
<feature type="compositionally biased region" description="Polar residues" evidence="1">
    <location>
        <begin position="198"/>
        <end position="207"/>
    </location>
</feature>
<reference evidence="4" key="1">
    <citation type="journal article" date="2012" name="G3 (Bethesda)">
        <title>Pichia sorbitophila, an interspecies yeast hybrid reveals early steps of genome resolution following polyploidization.</title>
        <authorList>
            <person name="Leh Louis V."/>
            <person name="Despons L."/>
            <person name="Friedrich A."/>
            <person name="Martin T."/>
            <person name="Durrens P."/>
            <person name="Casaregola S."/>
            <person name="Neuveglise C."/>
            <person name="Fairhead C."/>
            <person name="Marck C."/>
            <person name="Cruz J.A."/>
            <person name="Straub M.L."/>
            <person name="Kugler V."/>
            <person name="Sacerdot C."/>
            <person name="Uzunov Z."/>
            <person name="Thierry A."/>
            <person name="Weiss S."/>
            <person name="Bleykasten C."/>
            <person name="De Montigny J."/>
            <person name="Jacques N."/>
            <person name="Jung P."/>
            <person name="Lemaire M."/>
            <person name="Mallet S."/>
            <person name="Morel G."/>
            <person name="Richard G.F."/>
            <person name="Sarkar A."/>
            <person name="Savel G."/>
            <person name="Schacherer J."/>
            <person name="Seret M.L."/>
            <person name="Talla E."/>
            <person name="Samson G."/>
            <person name="Jubin C."/>
            <person name="Poulain J."/>
            <person name="Vacherie B."/>
            <person name="Barbe V."/>
            <person name="Pelletier E."/>
            <person name="Sherman D.J."/>
            <person name="Westhof E."/>
            <person name="Weissenbach J."/>
            <person name="Baret P.V."/>
            <person name="Wincker P."/>
            <person name="Gaillardin C."/>
            <person name="Dujon B."/>
            <person name="Souciet J.L."/>
        </authorList>
    </citation>
    <scope>NUCLEOTIDE SEQUENCE [LARGE SCALE GENOMIC DNA]</scope>
    <source>
        <strain evidence="4">CBS 270.75 / DBVPG 7215 / KCTC 17166 / NRRL Y-17582</strain>
    </source>
</reference>
<evidence type="ECO:0000256" key="1">
    <source>
        <dbReference type="SAM" id="MobiDB-lite"/>
    </source>
</evidence>
<accession>G8JP64</accession>
<feature type="compositionally biased region" description="Polar residues" evidence="1">
    <location>
        <begin position="345"/>
        <end position="354"/>
    </location>
</feature>
<dbReference type="STRING" id="931890.G8JP64"/>
<sequence length="366" mass="41595">MSHSPYSYGDASKKSLNLPKPTFTGTLDGQPTKRYKTGNHSHHEPPPYTQQPLPYGLSYGGYISTSNYGCLPQVHEYGGQWPQYHQGQQYYTSYYQVPQQPLPYIQTCNNPSVPFSGYNESMGANFDGAVGQPTRQQDFRINTERNQQHNPTSLIPSVVENLHEKSEFESELEDVEEGESKDLESFSDSSDEAKSGETVANKSNTTAITIPGTSIQLGTAEEIEKWRQERRKMWLLKISNNKEKHKKVLGIRDEEIKEGPLVQAKKEKKFIQSIQSQISRSNCRPNLAIGLVQRSMIDENAKLLAFIKELGDANYFNYVLTENEKESLFGRPNRNNHSRADGATNKRSNYQRSFNPYRAPTRTPKN</sequence>
<dbReference type="GeneID" id="11470557"/>
<feature type="region of interest" description="Disordered" evidence="1">
    <location>
        <begin position="328"/>
        <end position="366"/>
    </location>
</feature>
<proteinExistence type="predicted"/>
<evidence type="ECO:0000313" key="4">
    <source>
        <dbReference type="Proteomes" id="UP000006790"/>
    </source>
</evidence>
<dbReference type="InterPro" id="IPR019496">
    <property type="entry name" value="NUFIP1_cons_dom"/>
</dbReference>
<dbReference type="RefSeq" id="XP_003644786.1">
    <property type="nucleotide sequence ID" value="XM_003644738.1"/>
</dbReference>
<keyword evidence="4" id="KW-1185">Reference proteome</keyword>
<dbReference type="AlphaFoldDB" id="G8JP64"/>
<gene>
    <name evidence="3" type="ordered locus">Ecym_2220</name>
</gene>
<dbReference type="Gene3D" id="6.10.250.1790">
    <property type="match status" value="1"/>
</dbReference>
<dbReference type="OrthoDB" id="273070at2759"/>
<feature type="region of interest" description="Disordered" evidence="1">
    <location>
        <begin position="1"/>
        <end position="51"/>
    </location>
</feature>
<dbReference type="Pfam" id="PF10453">
    <property type="entry name" value="NUFIP1"/>
    <property type="match status" value="1"/>
</dbReference>
<dbReference type="KEGG" id="erc:Ecym_2220"/>
<evidence type="ECO:0000259" key="2">
    <source>
        <dbReference type="Pfam" id="PF10453"/>
    </source>
</evidence>
<dbReference type="EMBL" id="CP002498">
    <property type="protein sequence ID" value="AET37969.1"/>
    <property type="molecule type" value="Genomic_DNA"/>
</dbReference>
<dbReference type="FunCoup" id="G8JP64">
    <property type="interactions" value="47"/>
</dbReference>
<dbReference type="Proteomes" id="UP000006790">
    <property type="component" value="Chromosome 2"/>
</dbReference>
<evidence type="ECO:0000313" key="3">
    <source>
        <dbReference type="EMBL" id="AET37969.1"/>
    </source>
</evidence>
<protein>
    <recommendedName>
        <fullName evidence="2">FMR1-interacting protein 1 conserved domain-containing protein</fullName>
    </recommendedName>
</protein>
<dbReference type="InParanoid" id="G8JP64"/>
<feature type="domain" description="FMR1-interacting protein 1 conserved" evidence="2">
    <location>
        <begin position="206"/>
        <end position="254"/>
    </location>
</feature>
<dbReference type="HOGENOM" id="CLU_038609_0_0_1"/>